<protein>
    <submittedName>
        <fullName evidence="1">Uncharacterized protein</fullName>
    </submittedName>
</protein>
<organism evidence="1 2">
    <name type="scientific">Flavobacterium terrae</name>
    <dbReference type="NCBI Taxonomy" id="415425"/>
    <lineage>
        <taxon>Bacteria</taxon>
        <taxon>Pseudomonadati</taxon>
        <taxon>Bacteroidota</taxon>
        <taxon>Flavobacteriia</taxon>
        <taxon>Flavobacteriales</taxon>
        <taxon>Flavobacteriaceae</taxon>
        <taxon>Flavobacterium</taxon>
    </lineage>
</organism>
<evidence type="ECO:0000313" key="2">
    <source>
        <dbReference type="Proteomes" id="UP000184488"/>
    </source>
</evidence>
<gene>
    <name evidence="1" type="ORF">SAMN05444363_0096</name>
</gene>
<name>A0A1M6A9W4_9FLAO</name>
<sequence length="151" mass="17499">MRNKGVSNYTLELKQAPPRYFLKNHLENGNLKEVRLVNQNPTEKNIGFGKEERIFKVSNGSNSNHLKGILLQLFNNMELNEYSKIPFLDKGEFDEIAFVLGYNKSCKTFYIKNKEKIRSNIDVSSLIIYKDNEPTFESMIQISLELLKFAA</sequence>
<dbReference type="RefSeq" id="WP_073307539.1">
    <property type="nucleotide sequence ID" value="NZ_FQZI01000001.1"/>
</dbReference>
<proteinExistence type="predicted"/>
<dbReference type="AlphaFoldDB" id="A0A1M6A9W4"/>
<accession>A0A1M6A9W4</accession>
<dbReference type="STRING" id="415425.SAMN05444363_0096"/>
<reference evidence="2" key="1">
    <citation type="submission" date="2016-11" db="EMBL/GenBank/DDBJ databases">
        <authorList>
            <person name="Varghese N."/>
            <person name="Submissions S."/>
        </authorList>
    </citation>
    <scope>NUCLEOTIDE SEQUENCE [LARGE SCALE GENOMIC DNA]</scope>
    <source>
        <strain evidence="2">DSM 18829</strain>
    </source>
</reference>
<dbReference type="OrthoDB" id="1344106at2"/>
<keyword evidence="2" id="KW-1185">Reference proteome</keyword>
<dbReference type="Proteomes" id="UP000184488">
    <property type="component" value="Unassembled WGS sequence"/>
</dbReference>
<dbReference type="EMBL" id="FQZI01000001">
    <property type="protein sequence ID" value="SHI33239.1"/>
    <property type="molecule type" value="Genomic_DNA"/>
</dbReference>
<evidence type="ECO:0000313" key="1">
    <source>
        <dbReference type="EMBL" id="SHI33239.1"/>
    </source>
</evidence>